<evidence type="ECO:0000256" key="1">
    <source>
        <dbReference type="SAM" id="MobiDB-lite"/>
    </source>
</evidence>
<dbReference type="KEGG" id="pzi:CWO85_00990"/>
<keyword evidence="3" id="KW-1185">Reference proteome</keyword>
<dbReference type="AlphaFoldDB" id="A0A660HMA3"/>
<evidence type="ECO:0000313" key="3">
    <source>
        <dbReference type="Proteomes" id="UP000272462"/>
    </source>
</evidence>
<feature type="compositionally biased region" description="Basic and acidic residues" evidence="1">
    <location>
        <begin position="224"/>
        <end position="272"/>
    </location>
</feature>
<feature type="region of interest" description="Disordered" evidence="1">
    <location>
        <begin position="223"/>
        <end position="276"/>
    </location>
</feature>
<protein>
    <submittedName>
        <fullName evidence="2">Uncharacterized protein</fullName>
    </submittedName>
</protein>
<evidence type="ECO:0000313" key="2">
    <source>
        <dbReference type="EMBL" id="AYJ01112.1"/>
    </source>
</evidence>
<reference evidence="2 3" key="1">
    <citation type="journal article" date="2018" name="BMC Genomics">
        <title>Comparative genome analysis of jujube witches'-broom Phytoplasma, an obligate pathogen that causes jujube witches'-broom disease.</title>
        <authorList>
            <person name="Wang J."/>
            <person name="Song L."/>
            <person name="Jiao Q."/>
            <person name="Yang S."/>
            <person name="Gao R."/>
            <person name="Lu X."/>
            <person name="Zhou G."/>
        </authorList>
    </citation>
    <scope>NUCLEOTIDE SEQUENCE [LARGE SCALE GENOMIC DNA]</scope>
    <source>
        <strain evidence="2">Jwb-nky</strain>
    </source>
</reference>
<accession>A0A660HMA3</accession>
<sequence>MRKNMQATQNKQIQEETNKLLPQEINAIQDKNKILAKDNDTLKEKLATEQQGVKDLDRENTALRDEIKTLKEQLKEKQQEIEQLKNNQTQQKPNELTQEEQEEEDKKAQIWINRNLNFLSDVIKEIKQEIANLIYDNEIQQHITSYVNTWAIYLEAQNYCNSILQRKNHSLLLKARQIQDTIEAYLNMLVKQKNNNNIYRANPTIPAEIADFIDAQLKKPSAKQLEEQKKQQEIEEQREKEEREKEEREKEEREKEEREKEEREKEEREKSNKMQQKLNDMTLQNFLELKIQTMKNEYETTISEIHYLGVILGKFYGYLNLGELPEEQLREFKDCKSLTWDEYNDKQNILVMALLKLKIQLKNPHIKIQSILKDNKEDNNMIMNMFEDIVRYELEA</sequence>
<name>A0A660HMA3_ZIZJU</name>
<dbReference type="EMBL" id="CP025121">
    <property type="protein sequence ID" value="AYJ01112.1"/>
    <property type="molecule type" value="Genomic_DNA"/>
</dbReference>
<dbReference type="Proteomes" id="UP000272462">
    <property type="component" value="Chromosome"/>
</dbReference>
<organism evidence="2 3">
    <name type="scientific">Ziziphus jujuba witches'-broom phytoplasma</name>
    <dbReference type="NCBI Taxonomy" id="135727"/>
    <lineage>
        <taxon>Bacteria</taxon>
        <taxon>Bacillati</taxon>
        <taxon>Mycoplasmatota</taxon>
        <taxon>Mollicutes</taxon>
        <taxon>Acholeplasmatales</taxon>
        <taxon>Acholeplasmataceae</taxon>
        <taxon>Candidatus Phytoplasma</taxon>
        <taxon>16SrV (Elm yellows group)</taxon>
    </lineage>
</organism>
<gene>
    <name evidence="2" type="ORF">CWO85_00990</name>
</gene>
<proteinExistence type="predicted"/>
<feature type="region of interest" description="Disordered" evidence="1">
    <location>
        <begin position="83"/>
        <end position="102"/>
    </location>
</feature>